<evidence type="ECO:0000256" key="1">
    <source>
        <dbReference type="SAM" id="MobiDB-lite"/>
    </source>
</evidence>
<reference evidence="2" key="1">
    <citation type="submission" date="2021-04" db="EMBL/GenBank/DDBJ databases">
        <title>Genomic sequence of Actinosynnema pretiosum subsp. pretiosum ATCC 31280 (C-14919).</title>
        <authorList>
            <person name="Bai L."/>
            <person name="Wang X."/>
            <person name="Xiao Y."/>
        </authorList>
    </citation>
    <scope>NUCLEOTIDE SEQUENCE</scope>
    <source>
        <strain evidence="2">ATCC 31280</strain>
    </source>
</reference>
<accession>A0AA45L7A2</accession>
<name>A0AA45L7A2_9PSEU</name>
<organism evidence="2 3">
    <name type="scientific">Actinosynnema pretiosum subsp. pretiosum</name>
    <dbReference type="NCBI Taxonomy" id="103721"/>
    <lineage>
        <taxon>Bacteria</taxon>
        <taxon>Bacillati</taxon>
        <taxon>Actinomycetota</taxon>
        <taxon>Actinomycetes</taxon>
        <taxon>Pseudonocardiales</taxon>
        <taxon>Pseudonocardiaceae</taxon>
        <taxon>Actinosynnema</taxon>
    </lineage>
</organism>
<protein>
    <submittedName>
        <fullName evidence="2">Uncharacterized protein</fullName>
    </submittedName>
</protein>
<dbReference type="EMBL" id="CP073249">
    <property type="protein sequence ID" value="QUF04874.1"/>
    <property type="molecule type" value="Genomic_DNA"/>
</dbReference>
<evidence type="ECO:0000313" key="3">
    <source>
        <dbReference type="Proteomes" id="UP000677152"/>
    </source>
</evidence>
<evidence type="ECO:0000313" key="2">
    <source>
        <dbReference type="EMBL" id="QUF04874.1"/>
    </source>
</evidence>
<dbReference type="Proteomes" id="UP000677152">
    <property type="component" value="Chromosome"/>
</dbReference>
<feature type="region of interest" description="Disordered" evidence="1">
    <location>
        <begin position="1"/>
        <end position="29"/>
    </location>
</feature>
<sequence>MTTHQQVGRDAFHNSGSGNQYNYFPPVRPRRDPRLVARGQVDWLAARFAEPTGFPSGALDAPGSVVVLTAPVGARTAALMLLTGNGQLGGRRLRELSDGGDEDDPVLEAADLDAGDRLLLDLTGTAEERLRGLAPEVEKCWALVEGSGARLVVVVRDEQVRLLSSPLRQLLVTLPAPSARAVLAAHLRPEGVALPEPLPGDQAAYLGQASVHDAAELARLVLAARDAAPRRSAVEWLADAVVGWRNRGEQARALFADHVGGGERSLLVAASHLVGAPLEAVARADAALRRIAGVVAVEDPLHSPYLPRELAELGLEVRGRSLVFSSEPVAHAVREHFWTHFPTLHGALFEWVAEAAPAGGDDGVELVARFAEQALATGSAERLAGLTPGWAERNRPDLAYQALACGLADPRVGRAFRRHVYVQARSGRATPAYGRVLVAVCADEIARLRPWEALVRLHHLARHRDAQVRVEAASAVRALVAERRLERWLLHRLAHRMGALRAEDALLLGGLRVTGGSRATLVAVWRRLLGSAGVERLAADPLTAEVLAEWVGRDPGALVEACDLRIGLMDRLYLFTRRVSAEHAAALLEHVEAALGVAAGGGEL</sequence>
<dbReference type="AlphaFoldDB" id="A0AA45L7A2"/>
<gene>
    <name evidence="2" type="ORF">KCV87_01710</name>
</gene>
<proteinExistence type="predicted"/>